<feature type="compositionally biased region" description="Polar residues" evidence="10">
    <location>
        <begin position="133"/>
        <end position="143"/>
    </location>
</feature>
<evidence type="ECO:0000259" key="11">
    <source>
        <dbReference type="Pfam" id="PF20645"/>
    </source>
</evidence>
<dbReference type="PANTHER" id="PTHR31576:SF2">
    <property type="entry name" value="TATA BOX-BINDING PROTEIN-ASSOCIATED FACTOR RNA POLYMERASE I SUBUNIT B"/>
    <property type="match status" value="1"/>
</dbReference>
<keyword evidence="6" id="KW-0805">Transcription regulation</keyword>
<proteinExistence type="inferred from homology"/>
<dbReference type="GO" id="GO:0070860">
    <property type="term" value="C:RNA polymerase I core factor complex"/>
    <property type="evidence" value="ECO:0007669"/>
    <property type="project" value="InterPro"/>
</dbReference>
<dbReference type="Proteomes" id="UP000030653">
    <property type="component" value="Unassembled WGS sequence"/>
</dbReference>
<dbReference type="GO" id="GO:0042790">
    <property type="term" value="P:nucleolar large rRNA transcription by RNA polymerase I"/>
    <property type="evidence" value="ECO:0007669"/>
    <property type="project" value="TreeGrafter"/>
</dbReference>
<feature type="compositionally biased region" description="Acidic residues" evidence="10">
    <location>
        <begin position="163"/>
        <end position="177"/>
    </location>
</feature>
<evidence type="ECO:0000313" key="13">
    <source>
        <dbReference type="Proteomes" id="UP000030653"/>
    </source>
</evidence>
<dbReference type="GO" id="GO:0001164">
    <property type="term" value="F:RNA polymerase I core promoter sequence-specific DNA binding"/>
    <property type="evidence" value="ECO:0007669"/>
    <property type="project" value="InterPro"/>
</dbReference>
<accession>M5GFD9</accession>
<feature type="compositionally biased region" description="Low complexity" evidence="10">
    <location>
        <begin position="178"/>
        <end position="190"/>
    </location>
</feature>
<dbReference type="PANTHER" id="PTHR31576">
    <property type="entry name" value="TATA BOX-BINDING PROTEIN-ASSOCIATED FACTOR RNA POLYMERASE I SUBUNIT B"/>
    <property type="match status" value="1"/>
</dbReference>
<keyword evidence="3" id="KW-0479">Metal-binding</keyword>
<feature type="compositionally biased region" description="Basic and acidic residues" evidence="10">
    <location>
        <begin position="587"/>
        <end position="597"/>
    </location>
</feature>
<evidence type="ECO:0000256" key="9">
    <source>
        <dbReference type="ARBA" id="ARBA00023242"/>
    </source>
</evidence>
<evidence type="ECO:0000256" key="3">
    <source>
        <dbReference type="ARBA" id="ARBA00022723"/>
    </source>
</evidence>
<sequence>MVRACPICKSRRWHREPLSGLIVCSEGHVLANYRNENNELLESGPHLLHKRSLKRPKRTKVHASNADPKLYHGDRARFHYLQCLQLLFRHQVSTLIRIWSLPPEFEIICRDTWALHVLLWPKIPDEPVHHAHATSSSDISQHAQVGRPEQPAREETVPRTEDEPASEAESEESEENSDLAGLLSEASGSSSEDEAHRSQSGPEGPAQRIKARKRRAALHEGDAATPRGNLSVLMCALYLLRVPVTYADILRHTYALPYLAPSHHLPPEMTQHLTKSTIQGLSPKFPPKARKVHALASRLARNVWLKYGIRIPELNAAPVLWRAVRALNGSPLLYTLSKRLLAALDIPLTLHPSLVSLPSNSPPTPPTLPPPRRHPHENIPPELGLICGVVLALKLLYGLDGTPRLPRDDSDRLAGMPELGPWLDTLKQAKEKTTRDLYTAPSEMGVLQMSDEETDAYLSFAQHALVDPRPSINKPEDDLLPRFFPLPSVPRPDAHGDHIGPSSAFPSNTDFTATPLSRDPAALQPGNKHVVYSHLDKNGTVPEEYELVLQTAAGWARVEEQDVLTVVEVYERRLERGWRKERRKRRLESGEEREKEVRHRSRSALRAT</sequence>
<reference evidence="12 13" key="1">
    <citation type="journal article" date="2012" name="Science">
        <title>The Paleozoic origin of enzymatic lignin decomposition reconstructed from 31 fungal genomes.</title>
        <authorList>
            <person name="Floudas D."/>
            <person name="Binder M."/>
            <person name="Riley R."/>
            <person name="Barry K."/>
            <person name="Blanchette R.A."/>
            <person name="Henrissat B."/>
            <person name="Martinez A.T."/>
            <person name="Otillar R."/>
            <person name="Spatafora J.W."/>
            <person name="Yadav J.S."/>
            <person name="Aerts A."/>
            <person name="Benoit I."/>
            <person name="Boyd A."/>
            <person name="Carlson A."/>
            <person name="Copeland A."/>
            <person name="Coutinho P.M."/>
            <person name="de Vries R.P."/>
            <person name="Ferreira P."/>
            <person name="Findley K."/>
            <person name="Foster B."/>
            <person name="Gaskell J."/>
            <person name="Glotzer D."/>
            <person name="Gorecki P."/>
            <person name="Heitman J."/>
            <person name="Hesse C."/>
            <person name="Hori C."/>
            <person name="Igarashi K."/>
            <person name="Jurgens J.A."/>
            <person name="Kallen N."/>
            <person name="Kersten P."/>
            <person name="Kohler A."/>
            <person name="Kuees U."/>
            <person name="Kumar T.K.A."/>
            <person name="Kuo A."/>
            <person name="LaButti K."/>
            <person name="Larrondo L.F."/>
            <person name="Lindquist E."/>
            <person name="Ling A."/>
            <person name="Lombard V."/>
            <person name="Lucas S."/>
            <person name="Lundell T."/>
            <person name="Martin R."/>
            <person name="McLaughlin D.J."/>
            <person name="Morgenstern I."/>
            <person name="Morin E."/>
            <person name="Murat C."/>
            <person name="Nagy L.G."/>
            <person name="Nolan M."/>
            <person name="Ohm R.A."/>
            <person name="Patyshakuliyeva A."/>
            <person name="Rokas A."/>
            <person name="Ruiz-Duenas F.J."/>
            <person name="Sabat G."/>
            <person name="Salamov A."/>
            <person name="Samejima M."/>
            <person name="Schmutz J."/>
            <person name="Slot J.C."/>
            <person name="St John F."/>
            <person name="Stenlid J."/>
            <person name="Sun H."/>
            <person name="Sun S."/>
            <person name="Syed K."/>
            <person name="Tsang A."/>
            <person name="Wiebenga A."/>
            <person name="Young D."/>
            <person name="Pisabarro A."/>
            <person name="Eastwood D.C."/>
            <person name="Martin F."/>
            <person name="Cullen D."/>
            <person name="Grigoriev I.V."/>
            <person name="Hibbett D.S."/>
        </authorList>
    </citation>
    <scope>NUCLEOTIDE SEQUENCE [LARGE SCALE GENOMIC DNA]</scope>
    <source>
        <strain evidence="12 13">DJM-731 SS1</strain>
    </source>
</reference>
<feature type="domain" description="Rrn7/TAF1B C-terminal cyclin" evidence="11">
    <location>
        <begin position="286"/>
        <end position="462"/>
    </location>
</feature>
<evidence type="ECO:0000256" key="2">
    <source>
        <dbReference type="ARBA" id="ARBA00006899"/>
    </source>
</evidence>
<evidence type="ECO:0000256" key="5">
    <source>
        <dbReference type="ARBA" id="ARBA00022833"/>
    </source>
</evidence>
<dbReference type="InterPro" id="IPR033599">
    <property type="entry name" value="TAF1B/Rrn7"/>
</dbReference>
<dbReference type="AlphaFoldDB" id="M5GFD9"/>
<feature type="compositionally biased region" description="Basic and acidic residues" evidence="10">
    <location>
        <begin position="150"/>
        <end position="162"/>
    </location>
</feature>
<dbReference type="InterPro" id="IPR048538">
    <property type="entry name" value="Rrn7_cyclin_C"/>
</dbReference>
<keyword evidence="7" id="KW-0238">DNA-binding</keyword>
<dbReference type="Pfam" id="PF20645">
    <property type="entry name" value="Rrn7_cyclin_C"/>
    <property type="match status" value="1"/>
</dbReference>
<dbReference type="HOGENOM" id="CLU_029055_0_0_1"/>
<feature type="compositionally biased region" description="Pro residues" evidence="10">
    <location>
        <begin position="360"/>
        <end position="370"/>
    </location>
</feature>
<dbReference type="GO" id="GO:0008270">
    <property type="term" value="F:zinc ion binding"/>
    <property type="evidence" value="ECO:0007669"/>
    <property type="project" value="UniProtKB-KW"/>
</dbReference>
<feature type="region of interest" description="Disordered" evidence="10">
    <location>
        <begin position="355"/>
        <end position="375"/>
    </location>
</feature>
<keyword evidence="13" id="KW-1185">Reference proteome</keyword>
<evidence type="ECO:0000256" key="1">
    <source>
        <dbReference type="ARBA" id="ARBA00004604"/>
    </source>
</evidence>
<feature type="region of interest" description="Disordered" evidence="10">
    <location>
        <begin position="129"/>
        <end position="222"/>
    </location>
</feature>
<dbReference type="STRING" id="1858805.M5GFD9"/>
<feature type="region of interest" description="Disordered" evidence="10">
    <location>
        <begin position="580"/>
        <end position="608"/>
    </location>
</feature>
<gene>
    <name evidence="12" type="ORF">DACRYDRAFT_44696</name>
</gene>
<evidence type="ECO:0000256" key="4">
    <source>
        <dbReference type="ARBA" id="ARBA00022771"/>
    </source>
</evidence>
<evidence type="ECO:0000256" key="6">
    <source>
        <dbReference type="ARBA" id="ARBA00023015"/>
    </source>
</evidence>
<comment type="subcellular location">
    <subcellularLocation>
        <location evidence="1">Nucleus</location>
        <location evidence="1">Nucleolus</location>
    </subcellularLocation>
</comment>
<feature type="compositionally biased region" description="Basic residues" evidence="10">
    <location>
        <begin position="598"/>
        <end position="608"/>
    </location>
</feature>
<dbReference type="RefSeq" id="XP_040633076.1">
    <property type="nucleotide sequence ID" value="XM_040774602.1"/>
</dbReference>
<evidence type="ECO:0000256" key="10">
    <source>
        <dbReference type="SAM" id="MobiDB-lite"/>
    </source>
</evidence>
<feature type="compositionally biased region" description="Polar residues" evidence="10">
    <location>
        <begin position="504"/>
        <end position="515"/>
    </location>
</feature>
<keyword evidence="4" id="KW-0863">Zinc-finger</keyword>
<dbReference type="EMBL" id="JH795855">
    <property type="protein sequence ID" value="EJU06182.1"/>
    <property type="molecule type" value="Genomic_DNA"/>
</dbReference>
<keyword evidence="5" id="KW-0862">Zinc</keyword>
<name>M5GFD9_DACPD</name>
<evidence type="ECO:0000256" key="7">
    <source>
        <dbReference type="ARBA" id="ARBA00023125"/>
    </source>
</evidence>
<comment type="similarity">
    <text evidence="2">Belongs to the RRN7/TAF1B family.</text>
</comment>
<keyword evidence="9" id="KW-0539">Nucleus</keyword>
<dbReference type="OMA" id="ICRDIWA"/>
<protein>
    <recommendedName>
        <fullName evidence="11">Rrn7/TAF1B C-terminal cyclin domain-containing protein</fullName>
    </recommendedName>
</protein>
<evidence type="ECO:0000313" key="12">
    <source>
        <dbReference type="EMBL" id="EJU06182.1"/>
    </source>
</evidence>
<feature type="region of interest" description="Disordered" evidence="10">
    <location>
        <begin position="497"/>
        <end position="519"/>
    </location>
</feature>
<organism evidence="12 13">
    <name type="scientific">Dacryopinax primogenitus (strain DJM 731)</name>
    <name type="common">Brown rot fungus</name>
    <dbReference type="NCBI Taxonomy" id="1858805"/>
    <lineage>
        <taxon>Eukaryota</taxon>
        <taxon>Fungi</taxon>
        <taxon>Dikarya</taxon>
        <taxon>Basidiomycota</taxon>
        <taxon>Agaricomycotina</taxon>
        <taxon>Dacrymycetes</taxon>
        <taxon>Dacrymycetales</taxon>
        <taxon>Dacrymycetaceae</taxon>
        <taxon>Dacryopinax</taxon>
    </lineage>
</organism>
<evidence type="ECO:0000256" key="8">
    <source>
        <dbReference type="ARBA" id="ARBA00023163"/>
    </source>
</evidence>
<keyword evidence="8" id="KW-0804">Transcription</keyword>
<dbReference type="GeneID" id="63689664"/>
<dbReference type="OrthoDB" id="428577at2759"/>